<reference evidence="1" key="2">
    <citation type="submission" date="2017-06" db="EMBL/GenBank/DDBJ databases">
        <title>WGS assembly of Brachypodium distachyon.</title>
        <authorList>
            <consortium name="The International Brachypodium Initiative"/>
            <person name="Lucas S."/>
            <person name="Harmon-Smith M."/>
            <person name="Lail K."/>
            <person name="Tice H."/>
            <person name="Grimwood J."/>
            <person name="Bruce D."/>
            <person name="Barry K."/>
            <person name="Shu S."/>
            <person name="Lindquist E."/>
            <person name="Wang M."/>
            <person name="Pitluck S."/>
            <person name="Vogel J.P."/>
            <person name="Garvin D.F."/>
            <person name="Mockler T.C."/>
            <person name="Schmutz J."/>
            <person name="Rokhsar D."/>
            <person name="Bevan M.W."/>
        </authorList>
    </citation>
    <scope>NUCLEOTIDE SEQUENCE</scope>
    <source>
        <strain evidence="1">Bd21</strain>
    </source>
</reference>
<dbReference type="AlphaFoldDB" id="A0A2K2D0E2"/>
<dbReference type="FunCoup" id="A0A2K2D0E2">
    <property type="interactions" value="251"/>
</dbReference>
<evidence type="ECO:0000313" key="3">
    <source>
        <dbReference type="Proteomes" id="UP000008810"/>
    </source>
</evidence>
<dbReference type="EMBL" id="CM000882">
    <property type="protein sequence ID" value="PNT67749.1"/>
    <property type="molecule type" value="Genomic_DNA"/>
</dbReference>
<name>A0A2K2D0E2_BRADI</name>
<reference evidence="1 2" key="1">
    <citation type="journal article" date="2010" name="Nature">
        <title>Genome sequencing and analysis of the model grass Brachypodium distachyon.</title>
        <authorList>
            <consortium name="International Brachypodium Initiative"/>
        </authorList>
    </citation>
    <scope>NUCLEOTIDE SEQUENCE [LARGE SCALE GENOMIC DNA]</scope>
    <source>
        <strain evidence="1 2">Bd21</strain>
    </source>
</reference>
<protein>
    <submittedName>
        <fullName evidence="1 2">Uncharacterized protein</fullName>
    </submittedName>
</protein>
<evidence type="ECO:0000313" key="1">
    <source>
        <dbReference type="EMBL" id="PNT67749.1"/>
    </source>
</evidence>
<evidence type="ECO:0000313" key="2">
    <source>
        <dbReference type="EnsemblPlants" id="PNT67749"/>
    </source>
</evidence>
<dbReference type="InParanoid" id="A0A2K2D0E2"/>
<keyword evidence="3" id="KW-1185">Reference proteome</keyword>
<sequence length="94" mass="10779">MARGEKKIPLDELVTSLHLREDEEEDIVLEEDPVELAADARWMALARVCTTKTFSHGGLFGDMRSAWNPAKEVQFRPIQDNLFSVQFNCLADWE</sequence>
<organism evidence="1">
    <name type="scientific">Brachypodium distachyon</name>
    <name type="common">Purple false brome</name>
    <name type="synonym">Trachynia distachya</name>
    <dbReference type="NCBI Taxonomy" id="15368"/>
    <lineage>
        <taxon>Eukaryota</taxon>
        <taxon>Viridiplantae</taxon>
        <taxon>Streptophyta</taxon>
        <taxon>Embryophyta</taxon>
        <taxon>Tracheophyta</taxon>
        <taxon>Spermatophyta</taxon>
        <taxon>Magnoliopsida</taxon>
        <taxon>Liliopsida</taxon>
        <taxon>Poales</taxon>
        <taxon>Poaceae</taxon>
        <taxon>BOP clade</taxon>
        <taxon>Pooideae</taxon>
        <taxon>Stipodae</taxon>
        <taxon>Brachypodieae</taxon>
        <taxon>Brachypodium</taxon>
    </lineage>
</organism>
<dbReference type="Proteomes" id="UP000008810">
    <property type="component" value="Chromosome 3"/>
</dbReference>
<gene>
    <name evidence="1" type="ORF">BRADI_3g31541v3</name>
</gene>
<dbReference type="OrthoDB" id="686405at2759"/>
<reference evidence="2" key="3">
    <citation type="submission" date="2018-08" db="UniProtKB">
        <authorList>
            <consortium name="EnsemblPlants"/>
        </authorList>
    </citation>
    <scope>IDENTIFICATION</scope>
    <source>
        <strain evidence="2">cv. Bd21</strain>
    </source>
</reference>
<accession>A0A2K2D0E2</accession>
<dbReference type="Gramene" id="PNT67749">
    <property type="protein sequence ID" value="PNT67749"/>
    <property type="gene ID" value="BRADI_3g31541v3"/>
</dbReference>
<proteinExistence type="predicted"/>
<dbReference type="EnsemblPlants" id="PNT67749">
    <property type="protein sequence ID" value="PNT67749"/>
    <property type="gene ID" value="BRADI_3g31541v3"/>
</dbReference>